<dbReference type="Gene3D" id="2.40.170.20">
    <property type="entry name" value="TonB-dependent receptor, beta-barrel domain"/>
    <property type="match status" value="1"/>
</dbReference>
<dbReference type="InterPro" id="IPR039426">
    <property type="entry name" value="TonB-dep_rcpt-like"/>
</dbReference>
<keyword evidence="2 8" id="KW-0813">Transport</keyword>
<dbReference type="Pfam" id="PF07715">
    <property type="entry name" value="Plug"/>
    <property type="match status" value="1"/>
</dbReference>
<comment type="similarity">
    <text evidence="8 9">Belongs to the TonB-dependent receptor family.</text>
</comment>
<feature type="domain" description="TonB-dependent receptor plug" evidence="12">
    <location>
        <begin position="51"/>
        <end position="158"/>
    </location>
</feature>
<evidence type="ECO:0000259" key="11">
    <source>
        <dbReference type="Pfam" id="PF00593"/>
    </source>
</evidence>
<dbReference type="PANTHER" id="PTHR30069">
    <property type="entry name" value="TONB-DEPENDENT OUTER MEMBRANE RECEPTOR"/>
    <property type="match status" value="1"/>
</dbReference>
<evidence type="ECO:0000256" key="9">
    <source>
        <dbReference type="RuleBase" id="RU003357"/>
    </source>
</evidence>
<dbReference type="Pfam" id="PF00593">
    <property type="entry name" value="TonB_dep_Rec_b-barrel"/>
    <property type="match status" value="1"/>
</dbReference>
<keyword evidence="4 8" id="KW-0812">Transmembrane</keyword>
<evidence type="ECO:0000256" key="6">
    <source>
        <dbReference type="ARBA" id="ARBA00023136"/>
    </source>
</evidence>
<proteinExistence type="inferred from homology"/>
<name>A0ABY5L7V1_9SPHN</name>
<evidence type="ECO:0000256" key="8">
    <source>
        <dbReference type="PROSITE-ProRule" id="PRU01360"/>
    </source>
</evidence>
<evidence type="ECO:0000313" key="13">
    <source>
        <dbReference type="EMBL" id="UUL82133.1"/>
    </source>
</evidence>
<keyword evidence="14" id="KW-1185">Reference proteome</keyword>
<protein>
    <submittedName>
        <fullName evidence="13">TonB-dependent receptor</fullName>
    </submittedName>
</protein>
<dbReference type="InterPro" id="IPR012910">
    <property type="entry name" value="Plug_dom"/>
</dbReference>
<reference evidence="13" key="1">
    <citation type="submission" date="2022-07" db="EMBL/GenBank/DDBJ databases">
        <title>Sphingomonas sp. nov., a novel bacterium isolated from the north slope of the Mount Everest.</title>
        <authorList>
            <person name="Cui X."/>
            <person name="Liu Y."/>
        </authorList>
    </citation>
    <scope>NUCLEOTIDE SEQUENCE</scope>
    <source>
        <strain evidence="13">S5-59</strain>
    </source>
</reference>
<evidence type="ECO:0000313" key="14">
    <source>
        <dbReference type="Proteomes" id="UP001058533"/>
    </source>
</evidence>
<keyword evidence="13" id="KW-0675">Receptor</keyword>
<feature type="signal peptide" evidence="10">
    <location>
        <begin position="1"/>
        <end position="21"/>
    </location>
</feature>
<keyword evidence="5 9" id="KW-0798">TonB box</keyword>
<feature type="chain" id="PRO_5045543330" evidence="10">
    <location>
        <begin position="22"/>
        <end position="692"/>
    </location>
</feature>
<dbReference type="Gene3D" id="2.170.130.10">
    <property type="entry name" value="TonB-dependent receptor, plug domain"/>
    <property type="match status" value="1"/>
</dbReference>
<dbReference type="Proteomes" id="UP001058533">
    <property type="component" value="Chromosome"/>
</dbReference>
<dbReference type="InterPro" id="IPR000531">
    <property type="entry name" value="Beta-barrel_TonB"/>
</dbReference>
<dbReference type="SUPFAM" id="SSF56935">
    <property type="entry name" value="Porins"/>
    <property type="match status" value="1"/>
</dbReference>
<dbReference type="PANTHER" id="PTHR30069:SF37">
    <property type="entry name" value="FERRIC VIBRIOBACTIN RECEPTOR VIUA"/>
    <property type="match status" value="1"/>
</dbReference>
<keyword evidence="10" id="KW-0732">Signal</keyword>
<dbReference type="InterPro" id="IPR037066">
    <property type="entry name" value="Plug_dom_sf"/>
</dbReference>
<dbReference type="InterPro" id="IPR036942">
    <property type="entry name" value="Beta-barrel_TonB_sf"/>
</dbReference>
<comment type="subcellular location">
    <subcellularLocation>
        <location evidence="1 8">Cell outer membrane</location>
        <topology evidence="1 8">Multi-pass membrane protein</topology>
    </subcellularLocation>
</comment>
<dbReference type="EMBL" id="CP101740">
    <property type="protein sequence ID" value="UUL82133.1"/>
    <property type="molecule type" value="Genomic_DNA"/>
</dbReference>
<evidence type="ECO:0000256" key="5">
    <source>
        <dbReference type="ARBA" id="ARBA00023077"/>
    </source>
</evidence>
<evidence type="ECO:0000259" key="12">
    <source>
        <dbReference type="Pfam" id="PF07715"/>
    </source>
</evidence>
<evidence type="ECO:0000256" key="1">
    <source>
        <dbReference type="ARBA" id="ARBA00004571"/>
    </source>
</evidence>
<evidence type="ECO:0000256" key="10">
    <source>
        <dbReference type="SAM" id="SignalP"/>
    </source>
</evidence>
<keyword evidence="6 8" id="KW-0472">Membrane</keyword>
<keyword evidence="7 8" id="KW-0998">Cell outer membrane</keyword>
<accession>A0ABY5L7V1</accession>
<sequence length="692" mass="72923">MRTHLPLAFLLLAGTAAPALAQTVQPVPASPLPDIVVTGRGIAEVDPRSDAIAILDRDRLTRTASNRLEDALADIAGIQSFRRADSRSANPTSQGITLRGIGGNASSRALLILDGVPQADPFAGWVAFPAYAPSRLGQVRVQRGGGSALWGSGALSGVIEMTSATPDQLSPLTADIFYGERNAIDAQGSASLVRDNGFASFTAGYARGDGFVPIVAQDRGAADRPAPYEQFNASARTVIAIAPDTELQATVQGFTDRRERGQAFTGIESDGADASVRLVGRGRWGWSALGYVQTRRFASSFASVAADRSASTQTLDQYNTPATGLGARFEIAPPLGDAIAVRLGSDVRETSGETRELYTFVNALPTRRRVAGGTTRTLGGFVDLKATLGDLRIDANGRLDGWWIEDGRLFEATLATGATLTDTRFADRSGTEPTGRFGLAYALAAPLTVRAAVYRGWRLPTPNELYRPFRAGADATAANAELAPETLEGVEAGIDFAFDDRFTLAATVFANRLNDAIANVTVAAGPGTFPGVGFVSAAGFYRRRDNLDSIESRGVEIDGRARLGAFTLGLSYAYADATVTAGPLAPALDGLRPAQVPAHQAAGTIGWAKNGFVASTALRYVSEQFEDDQNSRSLGDALTLDAVVAVPVARGLAIEGRAENLFDARVETGFSGTALERARPRQLWIGVRAALD</sequence>
<evidence type="ECO:0000256" key="7">
    <source>
        <dbReference type="ARBA" id="ARBA00023237"/>
    </source>
</evidence>
<evidence type="ECO:0000256" key="4">
    <source>
        <dbReference type="ARBA" id="ARBA00022692"/>
    </source>
</evidence>
<dbReference type="PROSITE" id="PS52016">
    <property type="entry name" value="TONB_DEPENDENT_REC_3"/>
    <property type="match status" value="1"/>
</dbReference>
<dbReference type="RefSeq" id="WP_256505915.1">
    <property type="nucleotide sequence ID" value="NZ_CP101740.1"/>
</dbReference>
<gene>
    <name evidence="13" type="ORF">NMP03_13210</name>
</gene>
<evidence type="ECO:0000256" key="3">
    <source>
        <dbReference type="ARBA" id="ARBA00022452"/>
    </source>
</evidence>
<organism evidence="13 14">
    <name type="scientific">Sphingomonas qomolangmaensis</name>
    <dbReference type="NCBI Taxonomy" id="2918765"/>
    <lineage>
        <taxon>Bacteria</taxon>
        <taxon>Pseudomonadati</taxon>
        <taxon>Pseudomonadota</taxon>
        <taxon>Alphaproteobacteria</taxon>
        <taxon>Sphingomonadales</taxon>
        <taxon>Sphingomonadaceae</taxon>
        <taxon>Sphingomonas</taxon>
    </lineage>
</organism>
<evidence type="ECO:0000256" key="2">
    <source>
        <dbReference type="ARBA" id="ARBA00022448"/>
    </source>
</evidence>
<feature type="domain" description="TonB-dependent receptor-like beta-barrel" evidence="11">
    <location>
        <begin position="226"/>
        <end position="661"/>
    </location>
</feature>
<keyword evidence="3 8" id="KW-1134">Transmembrane beta strand</keyword>